<accession>A0ABU6T199</accession>
<gene>
    <name evidence="1" type="ORF">PIB30_106724</name>
</gene>
<reference evidence="1 2" key="1">
    <citation type="journal article" date="2023" name="Plants (Basel)">
        <title>Bridging the Gap: Combining Genomics and Transcriptomics Approaches to Understand Stylosanthes scabra, an Orphan Legume from the Brazilian Caatinga.</title>
        <authorList>
            <person name="Ferreira-Neto J.R.C."/>
            <person name="da Silva M.D."/>
            <person name="Binneck E."/>
            <person name="de Melo N.F."/>
            <person name="da Silva R.H."/>
            <person name="de Melo A.L.T.M."/>
            <person name="Pandolfi V."/>
            <person name="Bustamante F.O."/>
            <person name="Brasileiro-Vidal A.C."/>
            <person name="Benko-Iseppon A.M."/>
        </authorList>
    </citation>
    <scope>NUCLEOTIDE SEQUENCE [LARGE SCALE GENOMIC DNA]</scope>
    <source>
        <tissue evidence="1">Leaves</tissue>
    </source>
</reference>
<organism evidence="1 2">
    <name type="scientific">Stylosanthes scabra</name>
    <dbReference type="NCBI Taxonomy" id="79078"/>
    <lineage>
        <taxon>Eukaryota</taxon>
        <taxon>Viridiplantae</taxon>
        <taxon>Streptophyta</taxon>
        <taxon>Embryophyta</taxon>
        <taxon>Tracheophyta</taxon>
        <taxon>Spermatophyta</taxon>
        <taxon>Magnoliopsida</taxon>
        <taxon>eudicotyledons</taxon>
        <taxon>Gunneridae</taxon>
        <taxon>Pentapetalae</taxon>
        <taxon>rosids</taxon>
        <taxon>fabids</taxon>
        <taxon>Fabales</taxon>
        <taxon>Fabaceae</taxon>
        <taxon>Papilionoideae</taxon>
        <taxon>50 kb inversion clade</taxon>
        <taxon>dalbergioids sensu lato</taxon>
        <taxon>Dalbergieae</taxon>
        <taxon>Pterocarpus clade</taxon>
        <taxon>Stylosanthes</taxon>
    </lineage>
</organism>
<keyword evidence="2" id="KW-1185">Reference proteome</keyword>
<sequence length="166" mass="18635">MLFRRRTKSPTSKCLLIVPLLYLTLILYFKASLAKWASVQTSSIRFLSTVVSSKPRSSRGLGSPISTGMMASIPYALSVVKSLFQSLHQDFVCGFYLAVCLRVFNRAKALVDIEFHSRFLKFAVCELGSIIRDEDGWYPESGDDLLPYEFPASYCRYGGQGFGCRT</sequence>
<evidence type="ECO:0000313" key="1">
    <source>
        <dbReference type="EMBL" id="MED6141763.1"/>
    </source>
</evidence>
<dbReference type="EMBL" id="JASCZI010064719">
    <property type="protein sequence ID" value="MED6141763.1"/>
    <property type="molecule type" value="Genomic_DNA"/>
</dbReference>
<proteinExistence type="predicted"/>
<name>A0ABU6T199_9FABA</name>
<dbReference type="Proteomes" id="UP001341840">
    <property type="component" value="Unassembled WGS sequence"/>
</dbReference>
<evidence type="ECO:0000313" key="2">
    <source>
        <dbReference type="Proteomes" id="UP001341840"/>
    </source>
</evidence>
<protein>
    <submittedName>
        <fullName evidence="1">Uncharacterized protein</fullName>
    </submittedName>
</protein>
<comment type="caution">
    <text evidence="1">The sequence shown here is derived from an EMBL/GenBank/DDBJ whole genome shotgun (WGS) entry which is preliminary data.</text>
</comment>